<dbReference type="AlphaFoldDB" id="A0A806LBK5"/>
<reference evidence="1 2" key="1">
    <citation type="journal article" date="2014" name="Genome Announc.">
        <title>Whole Genome Sequence of the Probiotic Strain Lactobacillus paracasei N1115, Isolated from Traditional Chinese Fermented Milk.</title>
        <authorList>
            <person name="Wang S."/>
            <person name="Zhu H."/>
            <person name="He F."/>
            <person name="Luo Y."/>
            <person name="Kang Z."/>
            <person name="Lu C."/>
            <person name="Feng L."/>
            <person name="Lu X."/>
            <person name="Xue Y."/>
            <person name="Wang H."/>
        </authorList>
    </citation>
    <scope>NUCLEOTIDE SEQUENCE [LARGE SCALE GENOMIC DNA]</scope>
    <source>
        <strain evidence="1 2">N1115</strain>
    </source>
</reference>
<accession>A0A806LBK5</accession>
<dbReference type="Gene3D" id="1.10.260.40">
    <property type="entry name" value="lambda repressor-like DNA-binding domains"/>
    <property type="match status" value="1"/>
</dbReference>
<name>A0A806LBK5_LACPA</name>
<dbReference type="GO" id="GO:0003677">
    <property type="term" value="F:DNA binding"/>
    <property type="evidence" value="ECO:0007669"/>
    <property type="project" value="InterPro"/>
</dbReference>
<dbReference type="KEGG" id="lpq:AF91_07650"/>
<gene>
    <name evidence="1" type="ORF">AF91_07650</name>
</gene>
<dbReference type="InterPro" id="IPR010982">
    <property type="entry name" value="Lambda_DNA-bd_dom_sf"/>
</dbReference>
<organism evidence="1 2">
    <name type="scientific">Lacticaseibacillus paracasei N1115</name>
    <dbReference type="NCBI Taxonomy" id="1446494"/>
    <lineage>
        <taxon>Bacteria</taxon>
        <taxon>Bacillati</taxon>
        <taxon>Bacillota</taxon>
        <taxon>Bacilli</taxon>
        <taxon>Lactobacillales</taxon>
        <taxon>Lactobacillaceae</taxon>
        <taxon>Lacticaseibacillus</taxon>
    </lineage>
</organism>
<proteinExistence type="predicted"/>
<evidence type="ECO:0000313" key="1">
    <source>
        <dbReference type="EMBL" id="AHJ34440.1"/>
    </source>
</evidence>
<dbReference type="EMBL" id="CP007122">
    <property type="protein sequence ID" value="AHJ34440.1"/>
    <property type="molecule type" value="Genomic_DNA"/>
</dbReference>
<sequence length="38" mass="4442">MNKEKIVESKIGLHIKQLRKAQRITQKDLAAENRPSLR</sequence>
<dbReference type="Proteomes" id="UP000019441">
    <property type="component" value="Chromosome"/>
</dbReference>
<protein>
    <submittedName>
        <fullName evidence="1">Uncharacterized protein</fullName>
    </submittedName>
</protein>
<evidence type="ECO:0000313" key="2">
    <source>
        <dbReference type="Proteomes" id="UP000019441"/>
    </source>
</evidence>